<feature type="transmembrane region" description="Helical" evidence="1">
    <location>
        <begin position="458"/>
        <end position="476"/>
    </location>
</feature>
<dbReference type="Proteomes" id="UP000078543">
    <property type="component" value="Unassembled WGS sequence"/>
</dbReference>
<feature type="transmembrane region" description="Helical" evidence="1">
    <location>
        <begin position="434"/>
        <end position="451"/>
    </location>
</feature>
<keyword evidence="1" id="KW-0812">Transmembrane</keyword>
<feature type="transmembrane region" description="Helical" evidence="1">
    <location>
        <begin position="224"/>
        <end position="241"/>
    </location>
</feature>
<keyword evidence="1" id="KW-0472">Membrane</keyword>
<reference evidence="2 3" key="1">
    <citation type="submission" date="2016-04" db="EMBL/GenBank/DDBJ databases">
        <title>Draft genome sequence of freshwater magnetotactic bacteria Magnetospirillum marisnigri SP-1 and Magnetospirillum moscoviense BB-1.</title>
        <authorList>
            <person name="Koziaeva V."/>
            <person name="Dziuba M.V."/>
            <person name="Ivanov T.M."/>
            <person name="Kuznetsov B."/>
            <person name="Grouzdev D.S."/>
        </authorList>
    </citation>
    <scope>NUCLEOTIDE SEQUENCE [LARGE SCALE GENOMIC DNA]</scope>
    <source>
        <strain evidence="2 3">BB-1</strain>
    </source>
</reference>
<feature type="transmembrane region" description="Helical" evidence="1">
    <location>
        <begin position="488"/>
        <end position="507"/>
    </location>
</feature>
<dbReference type="AlphaFoldDB" id="A0A178MBG0"/>
<feature type="transmembrane region" description="Helical" evidence="1">
    <location>
        <begin position="167"/>
        <end position="188"/>
    </location>
</feature>
<feature type="transmembrane region" description="Helical" evidence="1">
    <location>
        <begin position="272"/>
        <end position="291"/>
    </location>
</feature>
<feature type="transmembrane region" description="Helical" evidence="1">
    <location>
        <begin position="138"/>
        <end position="161"/>
    </location>
</feature>
<protein>
    <submittedName>
        <fullName evidence="2">Uncharacterized protein</fullName>
    </submittedName>
</protein>
<organism evidence="2 3">
    <name type="scientific">Magnetospirillum moscoviense</name>
    <dbReference type="NCBI Taxonomy" id="1437059"/>
    <lineage>
        <taxon>Bacteria</taxon>
        <taxon>Pseudomonadati</taxon>
        <taxon>Pseudomonadota</taxon>
        <taxon>Alphaproteobacteria</taxon>
        <taxon>Rhodospirillales</taxon>
        <taxon>Rhodospirillaceae</taxon>
        <taxon>Magnetospirillum</taxon>
    </lineage>
</organism>
<keyword evidence="3" id="KW-1185">Reference proteome</keyword>
<name>A0A178MBG0_9PROT</name>
<dbReference type="STRING" id="1437059.A6A05_04445"/>
<evidence type="ECO:0000313" key="3">
    <source>
        <dbReference type="Proteomes" id="UP000078543"/>
    </source>
</evidence>
<keyword evidence="1" id="KW-1133">Transmembrane helix</keyword>
<evidence type="ECO:0000313" key="2">
    <source>
        <dbReference type="EMBL" id="OAN45375.1"/>
    </source>
</evidence>
<proteinExistence type="predicted"/>
<feature type="transmembrane region" description="Helical" evidence="1">
    <location>
        <begin position="6"/>
        <end position="25"/>
    </location>
</feature>
<feature type="transmembrane region" description="Helical" evidence="1">
    <location>
        <begin position="248"/>
        <end position="266"/>
    </location>
</feature>
<dbReference type="EMBL" id="LWQU01000185">
    <property type="protein sequence ID" value="OAN45375.1"/>
    <property type="molecule type" value="Genomic_DNA"/>
</dbReference>
<comment type="caution">
    <text evidence="2">The sequence shown here is derived from an EMBL/GenBank/DDBJ whole genome shotgun (WGS) entry which is preliminary data.</text>
</comment>
<feature type="transmembrane region" description="Helical" evidence="1">
    <location>
        <begin position="200"/>
        <end position="218"/>
    </location>
</feature>
<sequence length="508" mass="56928">MIERFPVSPWLPIVIASILVTYAFWRGIQQKRHRLLDGGAVGWIIEAFAIVLSDMVYRGGNNYVALTEVRDSLYQSGLDFLKWKEGYHPEPELVDQALKVAATLPIEKAIVSRHSFTQHDNGIIDYIKFSFRLFGKNILSLYLGYYLIFSAAVVAGCVAFFDTPWVLWVMVTALVGFVLMLDKTTIMGGTEIVSENNQRFLSTFAMIPSLHGMAISMIDMAATPLQIGLVVVQALILHLAVSSRPTSNWMVLPAVMVWAAGLYSSPLPLPDALWNGGGWAIPLMIAVVIAVEWRRRDRMHRVYYSDYATNTYMRWHGAYLGFTLDEETWNANRLPNQAPVRNDENGVFAVRAWVEADPARACDLQEPDKMFCPFQLGARWGLYGRLIKEVCLEYMRKNRHTLLRLYLILKPRSFIQVMGEVLKPLWAMPAPRHLIVLAALVVAVIGVAATLPAAMVPLVGLMAVAMLACMPLPQIWAYSIAHGLVDNVWTTLFAFPLIVSLAIIVAMT</sequence>
<accession>A0A178MBG0</accession>
<gene>
    <name evidence="2" type="ORF">A6A05_04445</name>
</gene>
<evidence type="ECO:0000256" key="1">
    <source>
        <dbReference type="SAM" id="Phobius"/>
    </source>
</evidence>